<evidence type="ECO:0000313" key="3">
    <source>
        <dbReference type="Proteomes" id="UP001187192"/>
    </source>
</evidence>
<reference evidence="2" key="1">
    <citation type="submission" date="2023-07" db="EMBL/GenBank/DDBJ databases">
        <title>draft genome sequence of fig (Ficus carica).</title>
        <authorList>
            <person name="Takahashi T."/>
            <person name="Nishimura K."/>
        </authorList>
    </citation>
    <scope>NUCLEOTIDE SEQUENCE</scope>
</reference>
<dbReference type="Proteomes" id="UP001187192">
    <property type="component" value="Unassembled WGS sequence"/>
</dbReference>
<dbReference type="InterPro" id="IPR050410">
    <property type="entry name" value="CCR4/nocturin_mRNA_transcr"/>
</dbReference>
<feature type="domain" description="Endonuclease/exonuclease/phosphatase" evidence="1">
    <location>
        <begin position="107"/>
        <end position="436"/>
    </location>
</feature>
<sequence>MFESCDASSSWPRARRAPPLAAVATIAPRRAFFLFFARKPAVSCCADGTTPADFSSSSLASSRRSYGRSWYNPLRQSQLDSGPEISRLWIDADRTLGSSPERFTVASYNILSDKNAFKHTDLYTNVPYVYMKWGRRKRVICEELIGWNPDIICLQEVDKYYDLSDILAKAGYAGSCARLAELLILLLVSKRREAKVVASQFKLLEGESIEYKGLGLRDNVAQISVFEMCKAPSRRFLVGNIHVLYYPSRGDVKLGQVRFLSSRAHIISDKWGKAPVLLAGDFNSTPQSAIYEFLSSSELNIMLYNRRELSGQRSCHPTQVLGVKQEFNSPFSSIDGLLKNSWTDEEVLVASGKSDCRVVVHPLNLNSSYAAVKGSTGTRGSNGEPLATSYHSKFLGTVDYIWYSDGLLPTRVLDTVSLDILKRTGGLPCKKVGSDHLALVSEFAFTLNTDEADI</sequence>
<gene>
    <name evidence="2" type="ORF">TIFTF001_025789</name>
</gene>
<keyword evidence="3" id="KW-1185">Reference proteome</keyword>
<dbReference type="Gene3D" id="3.60.10.10">
    <property type="entry name" value="Endonuclease/exonuclease/phosphatase"/>
    <property type="match status" value="1"/>
</dbReference>
<dbReference type="SUPFAM" id="SSF56219">
    <property type="entry name" value="DNase I-like"/>
    <property type="match status" value="1"/>
</dbReference>
<dbReference type="Pfam" id="PF03372">
    <property type="entry name" value="Exo_endo_phos"/>
    <property type="match status" value="1"/>
</dbReference>
<dbReference type="GO" id="GO:0000175">
    <property type="term" value="F:3'-5'-RNA exonuclease activity"/>
    <property type="evidence" value="ECO:0007669"/>
    <property type="project" value="TreeGrafter"/>
</dbReference>
<dbReference type="PANTHER" id="PTHR12121">
    <property type="entry name" value="CARBON CATABOLITE REPRESSOR PROTEIN 4"/>
    <property type="match status" value="1"/>
</dbReference>
<proteinExistence type="predicted"/>
<evidence type="ECO:0000313" key="2">
    <source>
        <dbReference type="EMBL" id="GMN56666.1"/>
    </source>
</evidence>
<dbReference type="EMBL" id="BTGU01000065">
    <property type="protein sequence ID" value="GMN56666.1"/>
    <property type="molecule type" value="Genomic_DNA"/>
</dbReference>
<accession>A0AA88DGT8</accession>
<evidence type="ECO:0000259" key="1">
    <source>
        <dbReference type="Pfam" id="PF03372"/>
    </source>
</evidence>
<name>A0AA88DGT8_FICCA</name>
<dbReference type="AlphaFoldDB" id="A0AA88DGT8"/>
<protein>
    <recommendedName>
        <fullName evidence="1">Endonuclease/exonuclease/phosphatase domain-containing protein</fullName>
    </recommendedName>
</protein>
<dbReference type="InterPro" id="IPR036691">
    <property type="entry name" value="Endo/exonu/phosph_ase_sf"/>
</dbReference>
<dbReference type="InterPro" id="IPR005135">
    <property type="entry name" value="Endo/exonuclease/phosphatase"/>
</dbReference>
<dbReference type="PANTHER" id="PTHR12121:SF82">
    <property type="entry name" value="CARBON CATABOLITE REPRESSOR PROTEIN 4 HOMOLOG 3"/>
    <property type="match status" value="1"/>
</dbReference>
<comment type="caution">
    <text evidence="2">The sequence shown here is derived from an EMBL/GenBank/DDBJ whole genome shotgun (WGS) entry which is preliminary data.</text>
</comment>
<organism evidence="2 3">
    <name type="scientific">Ficus carica</name>
    <name type="common">Common fig</name>
    <dbReference type="NCBI Taxonomy" id="3494"/>
    <lineage>
        <taxon>Eukaryota</taxon>
        <taxon>Viridiplantae</taxon>
        <taxon>Streptophyta</taxon>
        <taxon>Embryophyta</taxon>
        <taxon>Tracheophyta</taxon>
        <taxon>Spermatophyta</taxon>
        <taxon>Magnoliopsida</taxon>
        <taxon>eudicotyledons</taxon>
        <taxon>Gunneridae</taxon>
        <taxon>Pentapetalae</taxon>
        <taxon>rosids</taxon>
        <taxon>fabids</taxon>
        <taxon>Rosales</taxon>
        <taxon>Moraceae</taxon>
        <taxon>Ficeae</taxon>
        <taxon>Ficus</taxon>
    </lineage>
</organism>